<organism evidence="3 5">
    <name type="scientific">Punica granatum</name>
    <name type="common">Pomegranate</name>
    <dbReference type="NCBI Taxonomy" id="22663"/>
    <lineage>
        <taxon>Eukaryota</taxon>
        <taxon>Viridiplantae</taxon>
        <taxon>Streptophyta</taxon>
        <taxon>Embryophyta</taxon>
        <taxon>Tracheophyta</taxon>
        <taxon>Spermatophyta</taxon>
        <taxon>Magnoliopsida</taxon>
        <taxon>eudicotyledons</taxon>
        <taxon>Gunneridae</taxon>
        <taxon>Pentapetalae</taxon>
        <taxon>rosids</taxon>
        <taxon>malvids</taxon>
        <taxon>Myrtales</taxon>
        <taxon>Lythraceae</taxon>
        <taxon>Punica</taxon>
    </lineage>
</organism>
<dbReference type="Pfam" id="PF20431">
    <property type="entry name" value="E_motif"/>
    <property type="match status" value="1"/>
</dbReference>
<evidence type="ECO:0000256" key="2">
    <source>
        <dbReference type="PROSITE-ProRule" id="PRU00708"/>
    </source>
</evidence>
<dbReference type="PANTHER" id="PTHR24015">
    <property type="entry name" value="OS07G0578800 PROTEIN-RELATED"/>
    <property type="match status" value="1"/>
</dbReference>
<evidence type="ECO:0000313" key="5">
    <source>
        <dbReference type="Proteomes" id="UP000197138"/>
    </source>
</evidence>
<protein>
    <submittedName>
        <fullName evidence="3">Uncharacterized protein</fullName>
    </submittedName>
</protein>
<dbReference type="OrthoDB" id="647890at2759"/>
<proteinExistence type="predicted"/>
<dbReference type="FunFam" id="1.25.40.10:FF:000090">
    <property type="entry name" value="Pentatricopeptide repeat-containing protein, chloroplastic"/>
    <property type="match status" value="1"/>
</dbReference>
<feature type="repeat" description="PPR" evidence="2">
    <location>
        <begin position="210"/>
        <end position="244"/>
    </location>
</feature>
<comment type="caution">
    <text evidence="3">The sequence shown here is derived from an EMBL/GenBank/DDBJ whole genome shotgun (WGS) entry which is preliminary data.</text>
</comment>
<reference evidence="5" key="1">
    <citation type="journal article" date="2017" name="Plant J.">
        <title>The pomegranate (Punica granatum L.) genome and the genomics of punicalagin biosynthesis.</title>
        <authorList>
            <person name="Qin G."/>
            <person name="Xu C."/>
            <person name="Ming R."/>
            <person name="Tang H."/>
            <person name="Guyot R."/>
            <person name="Kramer E.M."/>
            <person name="Hu Y."/>
            <person name="Yi X."/>
            <person name="Qi Y."/>
            <person name="Xu X."/>
            <person name="Gao Z."/>
            <person name="Pan H."/>
            <person name="Jian J."/>
            <person name="Tian Y."/>
            <person name="Yue Z."/>
            <person name="Xu Y."/>
        </authorList>
    </citation>
    <scope>NUCLEOTIDE SEQUENCE [LARGE SCALE GENOMIC DNA]</scope>
    <source>
        <strain evidence="5">cv. Dabenzi</strain>
    </source>
</reference>
<dbReference type="GeneID" id="116202505"/>
<feature type="repeat" description="PPR" evidence="2">
    <location>
        <begin position="383"/>
        <end position="413"/>
    </location>
</feature>
<dbReference type="InterPro" id="IPR046848">
    <property type="entry name" value="E_motif"/>
</dbReference>
<keyword evidence="1" id="KW-0677">Repeat</keyword>
<dbReference type="PANTHER" id="PTHR24015:SF388">
    <property type="entry name" value="OS02G0680500 PROTEIN"/>
    <property type="match status" value="1"/>
</dbReference>
<evidence type="ECO:0000313" key="3">
    <source>
        <dbReference type="EMBL" id="OWM85291.1"/>
    </source>
</evidence>
<reference evidence="4 6" key="3">
    <citation type="submission" date="2017-11" db="EMBL/GenBank/DDBJ databases">
        <title>De-novo sequencing of pomegranate (Punica granatum L.) genome.</title>
        <authorList>
            <person name="Akparov Z."/>
            <person name="Amiraslanov A."/>
            <person name="Hajiyeva S."/>
            <person name="Abbasov M."/>
            <person name="Kaur K."/>
            <person name="Hamwieh A."/>
            <person name="Solovyev V."/>
            <person name="Salamov A."/>
            <person name="Braich B."/>
            <person name="Kosarev P."/>
            <person name="Mahmoud A."/>
            <person name="Hajiyev E."/>
            <person name="Babayeva S."/>
            <person name="Izzatullayeva V."/>
            <person name="Mammadov A."/>
            <person name="Mammadov A."/>
            <person name="Sharifova S."/>
            <person name="Ojaghi J."/>
            <person name="Eynullazada K."/>
            <person name="Bayramov B."/>
            <person name="Abdulazimova A."/>
            <person name="Shahmuradov I."/>
        </authorList>
    </citation>
    <scope>NUCLEOTIDE SEQUENCE [LARGE SCALE GENOMIC DNA]</scope>
    <source>
        <strain evidence="4">AG2017</strain>
        <strain evidence="6">cv. AG2017</strain>
        <tissue evidence="4">Leaf</tissue>
    </source>
</reference>
<reference evidence="3" key="2">
    <citation type="submission" date="2017-06" db="EMBL/GenBank/DDBJ databases">
        <title>The pomegranate genome and the genomics of punicalagin biosynthesis.</title>
        <authorList>
            <person name="Xu C."/>
        </authorList>
    </citation>
    <scope>NUCLEOTIDE SEQUENCE [LARGE SCALE GENOMIC DNA]</scope>
    <source>
        <tissue evidence="3">Fresh leaf</tissue>
    </source>
</reference>
<dbReference type="Proteomes" id="UP000197138">
    <property type="component" value="Unassembled WGS sequence"/>
</dbReference>
<dbReference type="Proteomes" id="UP000233551">
    <property type="component" value="Unassembled WGS sequence"/>
</dbReference>
<dbReference type="InterPro" id="IPR046960">
    <property type="entry name" value="PPR_At4g14850-like_plant"/>
</dbReference>
<dbReference type="InterPro" id="IPR011990">
    <property type="entry name" value="TPR-like_helical_dom_sf"/>
</dbReference>
<evidence type="ECO:0000313" key="6">
    <source>
        <dbReference type="Proteomes" id="UP000233551"/>
    </source>
</evidence>
<dbReference type="PROSITE" id="PS51375">
    <property type="entry name" value="PPR"/>
    <property type="match status" value="4"/>
</dbReference>
<dbReference type="NCBIfam" id="TIGR00756">
    <property type="entry name" value="PPR"/>
    <property type="match status" value="4"/>
</dbReference>
<name>A0A218XLD9_PUNGR</name>
<keyword evidence="6" id="KW-1185">Reference proteome</keyword>
<dbReference type="EMBL" id="MTKT01001287">
    <property type="protein sequence ID" value="OWM85291.1"/>
    <property type="molecule type" value="Genomic_DNA"/>
</dbReference>
<dbReference type="InterPro" id="IPR002885">
    <property type="entry name" value="PPR_rpt"/>
</dbReference>
<dbReference type="Pfam" id="PF01535">
    <property type="entry name" value="PPR"/>
    <property type="match status" value="7"/>
</dbReference>
<dbReference type="GO" id="GO:0003729">
    <property type="term" value="F:mRNA binding"/>
    <property type="evidence" value="ECO:0007669"/>
    <property type="project" value="UniProtKB-ARBA"/>
</dbReference>
<dbReference type="STRING" id="22663.A0A218XLD9"/>
<dbReference type="AlphaFoldDB" id="A0A218XLD9"/>
<sequence>MLTQSPHSPQLHGNVTFPPNRCPLARQTLPAGPRAAADIGFGDTLDSLTSCAMSRDLRTGSVLRGLVIKSGFGADAIAGNSLANMYSKCELLDRAKQVFEEMPHRTVVSWTTLMSGYCSNWESHMAISLFGQMLGEVELNEFTISVLLKACAQCANTNDHQRLVEAAHCYVVKYGLSLDSFLANSLVDSYAKCGKLSDAEKVLQRSGCTDVVSWTSLISGAVLNGYAREALSYFFRMQEDGKTPNEITVLSLLRACSLIGELEFFRWVHGAILKTGWGWNDFVVNSLMELYLVNGCFLEGIEVFCKFLSTSEDQHVKAETLALILQGCSELGLFGLGKQIHCFLIKCGIIPLLVIENSLVDMYSKNECIGSAVRLFSRMANRDIVSWNTIITCLVRRGDYSRALSHFREIHRERGDGESGPDFVTMLAVLQACSDMGSYRLGQVIHGFITKTGFVCDTFVQNSLIDMYGKTGRLDSAHGVFKEMLSKDISSWNSMIGAFGVNGNGHSAMTVFRELTRSGIEQPNEITFVNILSACDHAGIMKEGLEIFNCIESVYGTRPSTEHLACVVDMLGRSGRLDEAEAFIRNVPIKPDRAAWGALLSSCCAFGRVDLAERAARELSVLDWDNKAWRVAMSNIYAGVGRWEDVAKVRLEMKELNGKEAAWSSVEVHGQDIAFMVNDTTHPECASIYETLHSITGHIAFNSTA</sequence>
<dbReference type="GO" id="GO:0009451">
    <property type="term" value="P:RNA modification"/>
    <property type="evidence" value="ECO:0007669"/>
    <property type="project" value="InterPro"/>
</dbReference>
<feature type="repeat" description="PPR" evidence="2">
    <location>
        <begin position="75"/>
        <end position="109"/>
    </location>
</feature>
<feature type="repeat" description="PPR" evidence="2">
    <location>
        <begin position="457"/>
        <end position="491"/>
    </location>
</feature>
<evidence type="ECO:0000256" key="1">
    <source>
        <dbReference type="ARBA" id="ARBA00022737"/>
    </source>
</evidence>
<evidence type="ECO:0000313" key="4">
    <source>
        <dbReference type="EMBL" id="PKI50927.1"/>
    </source>
</evidence>
<dbReference type="Pfam" id="PF13041">
    <property type="entry name" value="PPR_2"/>
    <property type="match status" value="1"/>
</dbReference>
<dbReference type="FunFam" id="1.25.40.10:FF:000073">
    <property type="entry name" value="Pentatricopeptide repeat-containing protein chloroplastic"/>
    <property type="match status" value="1"/>
</dbReference>
<dbReference type="EMBL" id="PGOL01002071">
    <property type="protein sequence ID" value="PKI50927.1"/>
    <property type="molecule type" value="Genomic_DNA"/>
</dbReference>
<dbReference type="FunFam" id="1.25.40.10:FF:000343">
    <property type="entry name" value="Pentatricopeptide repeat-containing protein At3g58590"/>
    <property type="match status" value="1"/>
</dbReference>
<accession>A0A218XLD9</accession>
<gene>
    <name evidence="3" type="ORF">CDL15_Pgr028078</name>
    <name evidence="4" type="ORF">CRG98_028657</name>
</gene>
<dbReference type="Gene3D" id="1.25.40.10">
    <property type="entry name" value="Tetratricopeptide repeat domain"/>
    <property type="match status" value="5"/>
</dbReference>